<evidence type="ECO:0000256" key="3">
    <source>
        <dbReference type="RuleBase" id="RU003694"/>
    </source>
</evidence>
<evidence type="ECO:0000256" key="2">
    <source>
        <dbReference type="ARBA" id="ARBA00022679"/>
    </source>
</evidence>
<dbReference type="SUPFAM" id="SSF53901">
    <property type="entry name" value="Thiolase-like"/>
    <property type="match status" value="2"/>
</dbReference>
<evidence type="ECO:0000313" key="5">
    <source>
        <dbReference type="EMBL" id="MBC8177890.1"/>
    </source>
</evidence>
<dbReference type="Proteomes" id="UP000650524">
    <property type="component" value="Unassembled WGS sequence"/>
</dbReference>
<dbReference type="Gene3D" id="3.40.47.10">
    <property type="match status" value="1"/>
</dbReference>
<accession>A0A8J6T3J7</accession>
<reference evidence="5 6" key="1">
    <citation type="submission" date="2020-08" db="EMBL/GenBank/DDBJ databases">
        <title>Bridging the membrane lipid divide: bacteria of the FCB group superphylum have the potential to synthesize archaeal ether lipids.</title>
        <authorList>
            <person name="Villanueva L."/>
            <person name="Von Meijenfeldt F.A.B."/>
            <person name="Westbye A.B."/>
            <person name="Yadav S."/>
            <person name="Hopmans E.C."/>
            <person name="Dutilh B.E."/>
            <person name="Sinninghe Damste J.S."/>
        </authorList>
    </citation>
    <scope>NUCLEOTIDE SEQUENCE [LARGE SCALE GENOMIC DNA]</scope>
    <source>
        <strain evidence="5">NIOZ-UU27</strain>
    </source>
</reference>
<evidence type="ECO:0000259" key="4">
    <source>
        <dbReference type="PROSITE" id="PS52004"/>
    </source>
</evidence>
<dbReference type="InterPro" id="IPR000794">
    <property type="entry name" value="Beta-ketoacyl_synthase"/>
</dbReference>
<dbReference type="Pfam" id="PF02801">
    <property type="entry name" value="Ketoacyl-synt_C"/>
    <property type="match status" value="1"/>
</dbReference>
<dbReference type="InterPro" id="IPR020841">
    <property type="entry name" value="PKS_Beta-ketoAc_synthase_dom"/>
</dbReference>
<evidence type="ECO:0000313" key="6">
    <source>
        <dbReference type="Proteomes" id="UP000650524"/>
    </source>
</evidence>
<dbReference type="AlphaFoldDB" id="A0A8J6T3J7"/>
<dbReference type="EMBL" id="JACNJD010000242">
    <property type="protein sequence ID" value="MBC8177890.1"/>
    <property type="molecule type" value="Genomic_DNA"/>
</dbReference>
<comment type="caution">
    <text evidence="5">The sequence shown here is derived from an EMBL/GenBank/DDBJ whole genome shotgun (WGS) entry which is preliminary data.</text>
</comment>
<dbReference type="PANTHER" id="PTHR11712">
    <property type="entry name" value="POLYKETIDE SYNTHASE-RELATED"/>
    <property type="match status" value="1"/>
</dbReference>
<proteinExistence type="inferred from homology"/>
<evidence type="ECO:0000256" key="1">
    <source>
        <dbReference type="ARBA" id="ARBA00008467"/>
    </source>
</evidence>
<dbReference type="InterPro" id="IPR016039">
    <property type="entry name" value="Thiolase-like"/>
</dbReference>
<protein>
    <submittedName>
        <fullName evidence="5">Beta-ketoacyl-[acyl-carrier-protein] synthase family protein</fullName>
    </submittedName>
</protein>
<dbReference type="GO" id="GO:0006633">
    <property type="term" value="P:fatty acid biosynthetic process"/>
    <property type="evidence" value="ECO:0007669"/>
    <property type="project" value="TreeGrafter"/>
</dbReference>
<name>A0A8J6T3J7_9DELT</name>
<dbReference type="InterPro" id="IPR014030">
    <property type="entry name" value="Ketoacyl_synth_N"/>
</dbReference>
<sequence>MANETAIRPITRFPVDQDFYKAKIAAHIDDLEAANNRSMLEHLLDRLVLELGSVPSDSALITATIKAGADNLESFCRGGQANFQDVLLSSIANIVGPKLGLICNGICISASCASSTIAVAHGAALIESGRAEVVLVCCADLITEYHFSGFSALKALSPFPCRPFDRDRKGLSLGEGAAALLLMNADRARRENRNRLGSLLGWGISNDATHITAPAKSGRGLVQAVDQALKTAKRKPEHITAINAHGTGTVYNDLMELNAFRQVFGERKVPMYSIKGAIGHTLGAAGAIEVALGLKALSSRVIPLTVGFANPEKGAEGQVSSESQPVSGDYLLTTNSGFGGVNAALVLGR</sequence>
<dbReference type="PANTHER" id="PTHR11712:SF336">
    <property type="entry name" value="3-OXOACYL-[ACYL-CARRIER-PROTEIN] SYNTHASE, MITOCHONDRIAL"/>
    <property type="match status" value="1"/>
</dbReference>
<gene>
    <name evidence="5" type="ORF">H8E19_10845</name>
</gene>
<comment type="similarity">
    <text evidence="1 3">Belongs to the thiolase-like superfamily. Beta-ketoacyl-ACP synthases family.</text>
</comment>
<organism evidence="5 6">
    <name type="scientific">Candidatus Desulfacyla euxinica</name>
    <dbReference type="NCBI Taxonomy" id="2841693"/>
    <lineage>
        <taxon>Bacteria</taxon>
        <taxon>Deltaproteobacteria</taxon>
        <taxon>Candidatus Desulfacyla</taxon>
    </lineage>
</organism>
<dbReference type="InterPro" id="IPR014031">
    <property type="entry name" value="Ketoacyl_synth_C"/>
</dbReference>
<keyword evidence="2 3" id="KW-0808">Transferase</keyword>
<feature type="domain" description="Ketosynthase family 3 (KS3)" evidence="4">
    <location>
        <begin position="1"/>
        <end position="349"/>
    </location>
</feature>
<dbReference type="PROSITE" id="PS52004">
    <property type="entry name" value="KS3_2"/>
    <property type="match status" value="1"/>
</dbReference>
<dbReference type="Pfam" id="PF00109">
    <property type="entry name" value="ketoacyl-synt"/>
    <property type="match status" value="1"/>
</dbReference>
<dbReference type="GO" id="GO:0004315">
    <property type="term" value="F:3-oxoacyl-[acyl-carrier-protein] synthase activity"/>
    <property type="evidence" value="ECO:0007669"/>
    <property type="project" value="TreeGrafter"/>
</dbReference>
<dbReference type="SMART" id="SM00825">
    <property type="entry name" value="PKS_KS"/>
    <property type="match status" value="1"/>
</dbReference>